<dbReference type="GO" id="GO:0005737">
    <property type="term" value="C:cytoplasm"/>
    <property type="evidence" value="ECO:0007669"/>
    <property type="project" value="TreeGrafter"/>
</dbReference>
<dbReference type="Pfam" id="PF04484">
    <property type="entry name" value="QWRF"/>
    <property type="match status" value="1"/>
</dbReference>
<evidence type="ECO:0000313" key="4">
    <source>
        <dbReference type="Proteomes" id="UP000823388"/>
    </source>
</evidence>
<dbReference type="GO" id="GO:0008017">
    <property type="term" value="F:microtubule binding"/>
    <property type="evidence" value="ECO:0007669"/>
    <property type="project" value="TreeGrafter"/>
</dbReference>
<dbReference type="GO" id="GO:0005880">
    <property type="term" value="C:nuclear microtubule"/>
    <property type="evidence" value="ECO:0007669"/>
    <property type="project" value="TreeGrafter"/>
</dbReference>
<dbReference type="AlphaFoldDB" id="A0A8T0VG19"/>
<sequence length="491" mass="52005">MAAAAAPPSPRPDLMPPPPPPPPVPPTTERRPRRRAREVSSRYLSTPVPATPRLSTASSTRSRSPTPSPRGRQRVATPFANENHPPPPPPPPTGTVARRRAVQKLFEETGACNPRASVGSNSSGAAAATPRQLPRSASGPAAPTARRGYPRLPTPARAGSYPSAASAHADSDAASCCSSSDTASTATDFSEAEGGLGVAPAAPCESPPLLGPASCRGGRLSSELRSSVPESGGSGRASNPLCYRSLNSALSISTATTGKLMTAARPPQPQGAKAAELKKAAIVGGRKVAGKQEDVHQLRLLDNRYLQHRFLNARAEAAAKAKAAAAEKSLYGLAERLMGLHESVSEKRAELDRLRREQRLFSVVNVQVPYLDQWTDIEGEHSSCLGGVTTALHNASLRLPIIGDVKGKCEEITDVLTSASLLLEPLSPCIGNFLPKVEEIDDVAKNLAQVIATERTLIEECGNLLYQAHNLQMREYSLRTQLMQLKKTEAT</sequence>
<organism evidence="3 4">
    <name type="scientific">Panicum virgatum</name>
    <name type="common">Blackwell switchgrass</name>
    <dbReference type="NCBI Taxonomy" id="38727"/>
    <lineage>
        <taxon>Eukaryota</taxon>
        <taxon>Viridiplantae</taxon>
        <taxon>Streptophyta</taxon>
        <taxon>Embryophyta</taxon>
        <taxon>Tracheophyta</taxon>
        <taxon>Spermatophyta</taxon>
        <taxon>Magnoliopsida</taxon>
        <taxon>Liliopsida</taxon>
        <taxon>Poales</taxon>
        <taxon>Poaceae</taxon>
        <taxon>PACMAD clade</taxon>
        <taxon>Panicoideae</taxon>
        <taxon>Panicodae</taxon>
        <taxon>Paniceae</taxon>
        <taxon>Panicinae</taxon>
        <taxon>Panicum</taxon>
        <taxon>Panicum sect. Hiantes</taxon>
    </lineage>
</organism>
<comment type="similarity">
    <text evidence="1">Belongs to the QWRF family.</text>
</comment>
<dbReference type="PANTHER" id="PTHR31807">
    <property type="entry name" value="AUGMIN FAMILY MEMBER"/>
    <property type="match status" value="1"/>
</dbReference>
<feature type="compositionally biased region" description="Low complexity" evidence="2">
    <location>
        <begin position="116"/>
        <end position="128"/>
    </location>
</feature>
<gene>
    <name evidence="3" type="ORF">PVAP13_2NG251600</name>
</gene>
<proteinExistence type="inferred from homology"/>
<dbReference type="OrthoDB" id="542108at2759"/>
<dbReference type="PANTHER" id="PTHR31807:SF6">
    <property type="entry name" value="PROTEIN ENDOSPERM DEFECTIVE 1-RELATED"/>
    <property type="match status" value="1"/>
</dbReference>
<feature type="compositionally biased region" description="Low complexity" evidence="2">
    <location>
        <begin position="214"/>
        <end position="227"/>
    </location>
</feature>
<accession>A0A8T0VG19</accession>
<evidence type="ECO:0008006" key="5">
    <source>
        <dbReference type="Google" id="ProtNLM"/>
    </source>
</evidence>
<feature type="region of interest" description="Disordered" evidence="2">
    <location>
        <begin position="209"/>
        <end position="239"/>
    </location>
</feature>
<dbReference type="EMBL" id="CM029040">
    <property type="protein sequence ID" value="KAG2634150.1"/>
    <property type="molecule type" value="Genomic_DNA"/>
</dbReference>
<evidence type="ECO:0000256" key="2">
    <source>
        <dbReference type="SAM" id="MobiDB-lite"/>
    </source>
</evidence>
<evidence type="ECO:0000313" key="3">
    <source>
        <dbReference type="EMBL" id="KAG2634150.1"/>
    </source>
</evidence>
<comment type="caution">
    <text evidence="3">The sequence shown here is derived from an EMBL/GenBank/DDBJ whole genome shotgun (WGS) entry which is preliminary data.</text>
</comment>
<dbReference type="InterPro" id="IPR007573">
    <property type="entry name" value="QWRF"/>
</dbReference>
<name>A0A8T0VG19_PANVG</name>
<keyword evidence="4" id="KW-1185">Reference proteome</keyword>
<evidence type="ECO:0000256" key="1">
    <source>
        <dbReference type="ARBA" id="ARBA00010016"/>
    </source>
</evidence>
<feature type="compositionally biased region" description="Pro residues" evidence="2">
    <location>
        <begin position="84"/>
        <end position="93"/>
    </location>
</feature>
<feature type="compositionally biased region" description="Low complexity" evidence="2">
    <location>
        <begin position="51"/>
        <end position="65"/>
    </location>
</feature>
<dbReference type="Proteomes" id="UP000823388">
    <property type="component" value="Chromosome 2N"/>
</dbReference>
<dbReference type="GO" id="GO:0051225">
    <property type="term" value="P:spindle assembly"/>
    <property type="evidence" value="ECO:0007669"/>
    <property type="project" value="TreeGrafter"/>
</dbReference>
<feature type="region of interest" description="Disordered" evidence="2">
    <location>
        <begin position="1"/>
        <end position="164"/>
    </location>
</feature>
<protein>
    <recommendedName>
        <fullName evidence="5">Protein ENDOSPERM DEFECTIVE 1</fullName>
    </recommendedName>
</protein>
<reference evidence="3" key="1">
    <citation type="submission" date="2020-05" db="EMBL/GenBank/DDBJ databases">
        <title>WGS assembly of Panicum virgatum.</title>
        <authorList>
            <person name="Lovell J.T."/>
            <person name="Jenkins J."/>
            <person name="Shu S."/>
            <person name="Juenger T.E."/>
            <person name="Schmutz J."/>
        </authorList>
    </citation>
    <scope>NUCLEOTIDE SEQUENCE</scope>
    <source>
        <strain evidence="3">AP13</strain>
    </source>
</reference>
<feature type="compositionally biased region" description="Pro residues" evidence="2">
    <location>
        <begin position="7"/>
        <end position="26"/>
    </location>
</feature>